<evidence type="ECO:0000313" key="3">
    <source>
        <dbReference type="EMBL" id="QJB04891.1"/>
    </source>
</evidence>
<dbReference type="Pfam" id="PF10544">
    <property type="entry name" value="T5orf172"/>
    <property type="match status" value="1"/>
</dbReference>
<evidence type="ECO:0000259" key="1">
    <source>
        <dbReference type="Pfam" id="PF10544"/>
    </source>
</evidence>
<name>A0A6M3M433_9ZZZZ</name>
<protein>
    <recommendedName>
        <fullName evidence="1">Bacteriophage T5 Orf172 DNA-binding domain-containing protein</fullName>
    </recommendedName>
</protein>
<dbReference type="EMBL" id="MT143703">
    <property type="protein sequence ID" value="QJB00930.1"/>
    <property type="molecule type" value="Genomic_DNA"/>
</dbReference>
<dbReference type="EMBL" id="MT143892">
    <property type="protein sequence ID" value="QJB04891.1"/>
    <property type="molecule type" value="Genomic_DNA"/>
</dbReference>
<gene>
    <name evidence="2" type="ORF">MM171A00156_0024</name>
    <name evidence="3" type="ORF">MM171B00154_0002</name>
</gene>
<dbReference type="InterPro" id="IPR018306">
    <property type="entry name" value="Phage_T5_Orf172_DNA-bd"/>
</dbReference>
<accession>A0A6M3M433</accession>
<organism evidence="2">
    <name type="scientific">viral metagenome</name>
    <dbReference type="NCBI Taxonomy" id="1070528"/>
    <lineage>
        <taxon>unclassified sequences</taxon>
        <taxon>metagenomes</taxon>
        <taxon>organismal metagenomes</taxon>
    </lineage>
</organism>
<feature type="domain" description="Bacteriophage T5 Orf172 DNA-binding" evidence="1">
    <location>
        <begin position="3"/>
        <end position="77"/>
    </location>
</feature>
<dbReference type="AlphaFoldDB" id="A0A6M3M433"/>
<evidence type="ECO:0000313" key="2">
    <source>
        <dbReference type="EMBL" id="QJB00930.1"/>
    </source>
</evidence>
<proteinExistence type="predicted"/>
<reference evidence="2" key="1">
    <citation type="submission" date="2020-03" db="EMBL/GenBank/DDBJ databases">
        <title>The deep terrestrial virosphere.</title>
        <authorList>
            <person name="Holmfeldt K."/>
            <person name="Nilsson E."/>
            <person name="Simone D."/>
            <person name="Lopez-Fernandez M."/>
            <person name="Wu X."/>
            <person name="de Brujin I."/>
            <person name="Lundin D."/>
            <person name="Andersson A."/>
            <person name="Bertilsson S."/>
            <person name="Dopson M."/>
        </authorList>
    </citation>
    <scope>NUCLEOTIDE SEQUENCE</scope>
    <source>
        <strain evidence="2">MM171A00156</strain>
        <strain evidence="3">MM171B00154</strain>
    </source>
</reference>
<sequence length="173" mass="19350">MEHLYVAQGVGGLFKIGRSSDPVARAKALQREFAARGDKLEKLTPCESVENAYAIEYALQSWVARTQIRQSGREWFVSGDFDATLKQAQALTAERRKRDAYEQSPRGKAARRRQQARILALQQEWAAAKVSHLTSRAQYKADVAKRRKAKALRVNGAMDAMAAFLIARSTQLA</sequence>